<evidence type="ECO:0000313" key="3">
    <source>
        <dbReference type="Proteomes" id="UP000256964"/>
    </source>
</evidence>
<dbReference type="Proteomes" id="UP000256964">
    <property type="component" value="Unassembled WGS sequence"/>
</dbReference>
<sequence>MFVHCSEPDVPARARRRSSDDRERVIDKDMTKLIAIVLQPAGLQRALLDTGYLARRRRPDAVRCLCTPGPAPPPTSPLCARAALTTITRIRPQRKKCRVFHCSLVDALLHSSRVPSVPTPGPPWAAWGRHNCAGLAMAANQHISRLPNLPCIHAVTLHRADTFCRVANGSRRVAQITTS</sequence>
<protein>
    <submittedName>
        <fullName evidence="2">Uncharacterized protein</fullName>
    </submittedName>
</protein>
<dbReference type="AlphaFoldDB" id="A0A371DTS8"/>
<evidence type="ECO:0000313" key="2">
    <source>
        <dbReference type="EMBL" id="RDX55956.1"/>
    </source>
</evidence>
<keyword evidence="3" id="KW-1185">Reference proteome</keyword>
<evidence type="ECO:0000256" key="1">
    <source>
        <dbReference type="SAM" id="MobiDB-lite"/>
    </source>
</evidence>
<proteinExistence type="predicted"/>
<accession>A0A371DTS8</accession>
<reference evidence="2 3" key="1">
    <citation type="journal article" date="2018" name="Biotechnol. Biofuels">
        <title>Integrative visual omics of the white-rot fungus Polyporus brumalis exposes the biotechnological potential of its oxidative enzymes for delignifying raw plant biomass.</title>
        <authorList>
            <person name="Miyauchi S."/>
            <person name="Rancon A."/>
            <person name="Drula E."/>
            <person name="Hage H."/>
            <person name="Chaduli D."/>
            <person name="Favel A."/>
            <person name="Grisel S."/>
            <person name="Henrissat B."/>
            <person name="Herpoel-Gimbert I."/>
            <person name="Ruiz-Duenas F.J."/>
            <person name="Chevret D."/>
            <person name="Hainaut M."/>
            <person name="Lin J."/>
            <person name="Wang M."/>
            <person name="Pangilinan J."/>
            <person name="Lipzen A."/>
            <person name="Lesage-Meessen L."/>
            <person name="Navarro D."/>
            <person name="Riley R."/>
            <person name="Grigoriev I.V."/>
            <person name="Zhou S."/>
            <person name="Raouche S."/>
            <person name="Rosso M.N."/>
        </authorList>
    </citation>
    <scope>NUCLEOTIDE SEQUENCE [LARGE SCALE GENOMIC DNA]</scope>
    <source>
        <strain evidence="2 3">BRFM 1820</strain>
    </source>
</reference>
<dbReference type="EMBL" id="KZ857381">
    <property type="protein sequence ID" value="RDX55956.1"/>
    <property type="molecule type" value="Genomic_DNA"/>
</dbReference>
<organism evidence="2 3">
    <name type="scientific">Lentinus brumalis</name>
    <dbReference type="NCBI Taxonomy" id="2498619"/>
    <lineage>
        <taxon>Eukaryota</taxon>
        <taxon>Fungi</taxon>
        <taxon>Dikarya</taxon>
        <taxon>Basidiomycota</taxon>
        <taxon>Agaricomycotina</taxon>
        <taxon>Agaricomycetes</taxon>
        <taxon>Polyporales</taxon>
        <taxon>Polyporaceae</taxon>
        <taxon>Lentinus</taxon>
    </lineage>
</organism>
<feature type="region of interest" description="Disordered" evidence="1">
    <location>
        <begin position="1"/>
        <end position="22"/>
    </location>
</feature>
<gene>
    <name evidence="2" type="ORF">OH76DRAFT_584260</name>
</gene>
<name>A0A371DTS8_9APHY</name>